<sequence length="105" mass="11500">MIVKDESAPLDEDRPCVSVTVFGNGEEASYRGSSYLVAVLDDDGICYCGVGGELGPDDLAMLNLSTDRISEEFAQKSGFAVDYHFESIRVLLDEMQGRFRGHEAD</sequence>
<dbReference type="EMBL" id="JAYMFH010000003">
    <property type="protein sequence ID" value="MEC4294392.1"/>
    <property type="molecule type" value="Genomic_DNA"/>
</dbReference>
<name>A0ABU6IX19_9ACTN</name>
<dbReference type="Proteomes" id="UP001343724">
    <property type="component" value="Unassembled WGS sequence"/>
</dbReference>
<evidence type="ECO:0000313" key="1">
    <source>
        <dbReference type="EMBL" id="MEC4294392.1"/>
    </source>
</evidence>
<dbReference type="RefSeq" id="WP_326439552.1">
    <property type="nucleotide sequence ID" value="NZ_JAYMFH010000003.1"/>
</dbReference>
<organism evidence="1 2">
    <name type="scientific">Adlercreutzia shanghongiae</name>
    <dbReference type="NCBI Taxonomy" id="3111773"/>
    <lineage>
        <taxon>Bacteria</taxon>
        <taxon>Bacillati</taxon>
        <taxon>Actinomycetota</taxon>
        <taxon>Coriobacteriia</taxon>
        <taxon>Eggerthellales</taxon>
        <taxon>Eggerthellaceae</taxon>
        <taxon>Adlercreutzia</taxon>
    </lineage>
</organism>
<comment type="caution">
    <text evidence="1">The sequence shown here is derived from an EMBL/GenBank/DDBJ whole genome shotgun (WGS) entry which is preliminary data.</text>
</comment>
<reference evidence="1 2" key="1">
    <citation type="submission" date="2024-01" db="EMBL/GenBank/DDBJ databases">
        <title>novel species in genus Adlercreutzia.</title>
        <authorList>
            <person name="Liu X."/>
        </authorList>
    </citation>
    <scope>NUCLEOTIDE SEQUENCE [LARGE SCALE GENOMIC DNA]</scope>
    <source>
        <strain evidence="1 2">R22</strain>
    </source>
</reference>
<proteinExistence type="predicted"/>
<gene>
    <name evidence="1" type="ORF">VJ920_03590</name>
</gene>
<keyword evidence="2" id="KW-1185">Reference proteome</keyword>
<accession>A0ABU6IX19</accession>
<evidence type="ECO:0000313" key="2">
    <source>
        <dbReference type="Proteomes" id="UP001343724"/>
    </source>
</evidence>
<protein>
    <submittedName>
        <fullName evidence="1">Uncharacterized protein</fullName>
    </submittedName>
</protein>